<evidence type="ECO:0000313" key="2">
    <source>
        <dbReference type="Proteomes" id="UP000249061"/>
    </source>
</evidence>
<dbReference type="EMBL" id="QFQP01000015">
    <property type="protein sequence ID" value="PZR11053.1"/>
    <property type="molecule type" value="Genomic_DNA"/>
</dbReference>
<sequence>MRALIPPDGAIVAAVTAQISDSVQLEGEHEAFSIAGVSGGPLFEPAQHGLKPVMISTACWRGWYATYAVRDRQLLIASLAIGLDHTQPLPTLEGLSPQRRSYEARELKNGEWVDVKATTHEWFFEPLTLPVPFTGGLLLARGFIRELYVHMGHHPAWKYEEVVELTFVDGRLATMQSRSEAMAKLRSELANRDKPARGATRDEVSEWIEGTFSLRYPGFGE</sequence>
<evidence type="ECO:0000313" key="1">
    <source>
        <dbReference type="EMBL" id="PZR11053.1"/>
    </source>
</evidence>
<dbReference type="AlphaFoldDB" id="A0A2W5TCZ7"/>
<protein>
    <submittedName>
        <fullName evidence="1">Uncharacterized protein</fullName>
    </submittedName>
</protein>
<organism evidence="1 2">
    <name type="scientific">Archangium gephyra</name>
    <dbReference type="NCBI Taxonomy" id="48"/>
    <lineage>
        <taxon>Bacteria</taxon>
        <taxon>Pseudomonadati</taxon>
        <taxon>Myxococcota</taxon>
        <taxon>Myxococcia</taxon>
        <taxon>Myxococcales</taxon>
        <taxon>Cystobacterineae</taxon>
        <taxon>Archangiaceae</taxon>
        <taxon>Archangium</taxon>
    </lineage>
</organism>
<comment type="caution">
    <text evidence="1">The sequence shown here is derived from an EMBL/GenBank/DDBJ whole genome shotgun (WGS) entry which is preliminary data.</text>
</comment>
<name>A0A2W5TCZ7_9BACT</name>
<reference evidence="1 2" key="1">
    <citation type="submission" date="2017-08" db="EMBL/GenBank/DDBJ databases">
        <title>Infants hospitalized years apart are colonized by the same room-sourced microbial strains.</title>
        <authorList>
            <person name="Brooks B."/>
            <person name="Olm M.R."/>
            <person name="Firek B.A."/>
            <person name="Baker R."/>
            <person name="Thomas B.C."/>
            <person name="Morowitz M.J."/>
            <person name="Banfield J.F."/>
        </authorList>
    </citation>
    <scope>NUCLEOTIDE SEQUENCE [LARGE SCALE GENOMIC DNA]</scope>
    <source>
        <strain evidence="1">S2_003_000_R2_14</strain>
    </source>
</reference>
<accession>A0A2W5TCZ7</accession>
<proteinExistence type="predicted"/>
<dbReference type="Proteomes" id="UP000249061">
    <property type="component" value="Unassembled WGS sequence"/>
</dbReference>
<gene>
    <name evidence="1" type="ORF">DI536_18100</name>
</gene>